<dbReference type="InterPro" id="IPR051915">
    <property type="entry name" value="Cellulose_Degrad_GH3"/>
</dbReference>
<sequence length="734" mass="81006">MVGSRGEGDAQELGRLDLGRQDAWNVRPVGNDLRPGSSLRDIKEERMHQPSTRFWKRSGVLLAAALPLSLLGSTAVTGAPSSGKHGRWSNGAHGPVIEGRVKDLIKVDGRYFKDLNDNGRLDRYEDWRLSPERRADDLLSRMTLEEKAGLMQITSAGRGNAPPSDPLADTVGYINDRHIRYLILRDNPSAHDLADRSNDYQQIAEATRLGIPVVFTSNPRNHVSSSLEFGISEASGQFSLWPGSLGLAAMRDSRLVREFAEIARQEWVASGIRKAYAYQIETATEPRWRRISGTFGEDPELNADIAKQLVLGFQGNRLGNQSVAQTVKHFPGDGAVLRGLDPHNEPGKWAIYPTPGSFFKYQLPPFQAAVDAGTSAIMSYYNVPSNAMSSRQFPDSTWYSEDMQFEEVAGAYNKVLLTDLLRGKMGFDGYVNSDSGVLTSRAFGVENLSIEERFTKSIRAGVSLFSDNNDPSGLISAVNTGRLKERELNPSVKMLLTEIFTLGLFENPYVDPNRAQQIADSPRSQAKADEAQRKSIVLLRNDEKALPFTDAVAAKTKLYVEVFDGDDSATQTAALRKIIAEKEPAVQLVDTPEAADAGFVWVRPTPYEYPDNSTVEIQLNELTGVDVNRIKQIEAAVPTILTINMTNPWVINEIEPQAAAVVATFDVTPEALLDVIRGRFNPSGKLPITIPANQAAVERNASDVPGYAEKFDYTYTNMVGHDYKFGFGLSYPRR</sequence>
<evidence type="ECO:0000256" key="2">
    <source>
        <dbReference type="ARBA" id="ARBA00005336"/>
    </source>
</evidence>
<evidence type="ECO:0000256" key="1">
    <source>
        <dbReference type="ARBA" id="ARBA00000448"/>
    </source>
</evidence>
<dbReference type="Pfam" id="PF01915">
    <property type="entry name" value="Glyco_hydro_3_C"/>
    <property type="match status" value="1"/>
</dbReference>
<dbReference type="EC" id="3.2.1.21" evidence="3"/>
<name>A0A317K9S6_9ACTN</name>
<organism evidence="9 10">
    <name type="scientific">Micromonospora globispora</name>
    <dbReference type="NCBI Taxonomy" id="1450148"/>
    <lineage>
        <taxon>Bacteria</taxon>
        <taxon>Bacillati</taxon>
        <taxon>Actinomycetota</taxon>
        <taxon>Actinomycetes</taxon>
        <taxon>Micromonosporales</taxon>
        <taxon>Micromonosporaceae</taxon>
        <taxon>Micromonospora</taxon>
    </lineage>
</organism>
<dbReference type="InterPro" id="IPR001764">
    <property type="entry name" value="Glyco_hydro_3_N"/>
</dbReference>
<dbReference type="GO" id="GO:0008422">
    <property type="term" value="F:beta-glucosidase activity"/>
    <property type="evidence" value="ECO:0007669"/>
    <property type="project" value="UniProtKB-EC"/>
</dbReference>
<dbReference type="InterPro" id="IPR036962">
    <property type="entry name" value="Glyco_hydro_3_N_sf"/>
</dbReference>
<dbReference type="SUPFAM" id="SSF51445">
    <property type="entry name" value="(Trans)glycosidases"/>
    <property type="match status" value="1"/>
</dbReference>
<keyword evidence="10" id="KW-1185">Reference proteome</keyword>
<evidence type="ECO:0000259" key="8">
    <source>
        <dbReference type="Pfam" id="PF01915"/>
    </source>
</evidence>
<dbReference type="AlphaFoldDB" id="A0A317K9S6"/>
<dbReference type="Gene3D" id="3.40.50.1700">
    <property type="entry name" value="Glycoside hydrolase family 3 C-terminal domain"/>
    <property type="match status" value="1"/>
</dbReference>
<proteinExistence type="inferred from homology"/>
<dbReference type="OrthoDB" id="3304319at2"/>
<evidence type="ECO:0000256" key="3">
    <source>
        <dbReference type="ARBA" id="ARBA00012744"/>
    </source>
</evidence>
<evidence type="ECO:0000256" key="6">
    <source>
        <dbReference type="ARBA" id="ARBA00023295"/>
    </source>
</evidence>
<dbReference type="PANTHER" id="PTHR30620:SF16">
    <property type="entry name" value="LYSOSOMAL BETA GLUCOSIDASE"/>
    <property type="match status" value="1"/>
</dbReference>
<dbReference type="Pfam" id="PF00933">
    <property type="entry name" value="Glyco_hydro_3"/>
    <property type="match status" value="1"/>
</dbReference>
<dbReference type="EMBL" id="QGSV01000113">
    <property type="protein sequence ID" value="PWU50233.1"/>
    <property type="molecule type" value="Genomic_DNA"/>
</dbReference>
<evidence type="ECO:0000259" key="7">
    <source>
        <dbReference type="Pfam" id="PF00933"/>
    </source>
</evidence>
<protein>
    <recommendedName>
        <fullName evidence="3">beta-glucosidase</fullName>
        <ecNumber evidence="3">3.2.1.21</ecNumber>
    </recommendedName>
</protein>
<reference evidence="10" key="1">
    <citation type="submission" date="2018-05" db="EMBL/GenBank/DDBJ databases">
        <title>Micromonospora globispora sp. nov. and Micromonospora rugosa sp. nov., isolated from marine sediment.</title>
        <authorList>
            <person name="Carro L."/>
            <person name="Aysel V."/>
            <person name="Cetin D."/>
            <person name="Igual J.M."/>
            <person name="Klenk H.-P."/>
            <person name="Trujillo M.E."/>
            <person name="Sahin N."/>
        </authorList>
    </citation>
    <scope>NUCLEOTIDE SEQUENCE [LARGE SCALE GENOMIC DNA]</scope>
    <source>
        <strain evidence="10">S2904</strain>
    </source>
</reference>
<comment type="caution">
    <text evidence="9">The sequence shown here is derived from an EMBL/GenBank/DDBJ whole genome shotgun (WGS) entry which is preliminary data.</text>
</comment>
<dbReference type="RefSeq" id="WP_109943936.1">
    <property type="nucleotide sequence ID" value="NZ_QGGF01000628.1"/>
</dbReference>
<dbReference type="InterPro" id="IPR017853">
    <property type="entry name" value="GH"/>
</dbReference>
<comment type="similarity">
    <text evidence="2">Belongs to the glycosyl hydrolase 3 family.</text>
</comment>
<evidence type="ECO:0000256" key="4">
    <source>
        <dbReference type="ARBA" id="ARBA00022729"/>
    </source>
</evidence>
<evidence type="ECO:0000256" key="5">
    <source>
        <dbReference type="ARBA" id="ARBA00022801"/>
    </source>
</evidence>
<keyword evidence="6" id="KW-0326">Glycosidase</keyword>
<dbReference type="SUPFAM" id="SSF52279">
    <property type="entry name" value="Beta-D-glucan exohydrolase, C-terminal domain"/>
    <property type="match status" value="1"/>
</dbReference>
<feature type="domain" description="Glycoside hydrolase family 3 N-terminal" evidence="7">
    <location>
        <begin position="144"/>
        <end position="496"/>
    </location>
</feature>
<keyword evidence="5" id="KW-0378">Hydrolase</keyword>
<dbReference type="InterPro" id="IPR002772">
    <property type="entry name" value="Glyco_hydro_3_C"/>
</dbReference>
<dbReference type="Gene3D" id="3.20.20.300">
    <property type="entry name" value="Glycoside hydrolase, family 3, N-terminal domain"/>
    <property type="match status" value="1"/>
</dbReference>
<dbReference type="Proteomes" id="UP000245683">
    <property type="component" value="Unassembled WGS sequence"/>
</dbReference>
<dbReference type="GO" id="GO:0009251">
    <property type="term" value="P:glucan catabolic process"/>
    <property type="evidence" value="ECO:0007669"/>
    <property type="project" value="TreeGrafter"/>
</dbReference>
<comment type="catalytic activity">
    <reaction evidence="1">
        <text>Hydrolysis of terminal, non-reducing beta-D-glucosyl residues with release of beta-D-glucose.</text>
        <dbReference type="EC" id="3.2.1.21"/>
    </reaction>
</comment>
<accession>A0A317K9S6</accession>
<dbReference type="PANTHER" id="PTHR30620">
    <property type="entry name" value="PERIPLASMIC BETA-GLUCOSIDASE-RELATED"/>
    <property type="match status" value="1"/>
</dbReference>
<gene>
    <name evidence="9" type="ORF">DLJ46_07525</name>
</gene>
<evidence type="ECO:0000313" key="10">
    <source>
        <dbReference type="Proteomes" id="UP000245683"/>
    </source>
</evidence>
<dbReference type="PRINTS" id="PR00133">
    <property type="entry name" value="GLHYDRLASE3"/>
</dbReference>
<dbReference type="InterPro" id="IPR036881">
    <property type="entry name" value="Glyco_hydro_3_C_sf"/>
</dbReference>
<evidence type="ECO:0000313" key="9">
    <source>
        <dbReference type="EMBL" id="PWU50233.1"/>
    </source>
</evidence>
<feature type="domain" description="Glycoside hydrolase family 3 C-terminal" evidence="8">
    <location>
        <begin position="536"/>
        <end position="731"/>
    </location>
</feature>
<keyword evidence="4" id="KW-0732">Signal</keyword>